<comment type="catalytic activity">
    <reaction evidence="1">
        <text>ATP + protein L-histidine = ADP + protein N-phospho-L-histidine.</text>
        <dbReference type="EC" id="2.7.13.3"/>
    </reaction>
</comment>
<dbReference type="SUPFAM" id="SSF47384">
    <property type="entry name" value="Homodimeric domain of signal transducing histidine kinase"/>
    <property type="match status" value="1"/>
</dbReference>
<keyword evidence="5" id="KW-0418">Kinase</keyword>
<keyword evidence="3" id="KW-0597">Phosphoprotein</keyword>
<dbReference type="EMBL" id="LAZR01064790">
    <property type="protein sequence ID" value="KKK56839.1"/>
    <property type="molecule type" value="Genomic_DNA"/>
</dbReference>
<evidence type="ECO:0000259" key="6">
    <source>
        <dbReference type="PROSITE" id="PS50113"/>
    </source>
</evidence>
<dbReference type="InterPro" id="IPR036097">
    <property type="entry name" value="HisK_dim/P_sf"/>
</dbReference>
<dbReference type="PANTHER" id="PTHR43304">
    <property type="entry name" value="PHYTOCHROME-LIKE PROTEIN CPH1"/>
    <property type="match status" value="1"/>
</dbReference>
<keyword evidence="4" id="KW-0808">Transferase</keyword>
<dbReference type="InterPro" id="IPR013655">
    <property type="entry name" value="PAS_fold_3"/>
</dbReference>
<feature type="domain" description="PAC" evidence="6">
    <location>
        <begin position="258"/>
        <end position="310"/>
    </location>
</feature>
<dbReference type="InterPro" id="IPR052162">
    <property type="entry name" value="Sensor_kinase/Photoreceptor"/>
</dbReference>
<dbReference type="InterPro" id="IPR001610">
    <property type="entry name" value="PAC"/>
</dbReference>
<feature type="non-terminal residue" evidence="7">
    <location>
        <position position="353"/>
    </location>
</feature>
<dbReference type="AlphaFoldDB" id="A0A0F8YRT5"/>
<name>A0A0F8YRT5_9ZZZZ</name>
<dbReference type="Gene3D" id="2.10.70.100">
    <property type="match status" value="1"/>
</dbReference>
<proteinExistence type="predicted"/>
<dbReference type="Gene3D" id="1.10.287.130">
    <property type="match status" value="1"/>
</dbReference>
<dbReference type="PANTHER" id="PTHR43304:SF1">
    <property type="entry name" value="PAC DOMAIN-CONTAINING PROTEIN"/>
    <property type="match status" value="1"/>
</dbReference>
<dbReference type="InterPro" id="IPR003661">
    <property type="entry name" value="HisK_dim/P_dom"/>
</dbReference>
<evidence type="ECO:0000256" key="1">
    <source>
        <dbReference type="ARBA" id="ARBA00000085"/>
    </source>
</evidence>
<evidence type="ECO:0000256" key="2">
    <source>
        <dbReference type="ARBA" id="ARBA00012438"/>
    </source>
</evidence>
<dbReference type="SUPFAM" id="SSF55785">
    <property type="entry name" value="PYP-like sensor domain (PAS domain)"/>
    <property type="match status" value="2"/>
</dbReference>
<dbReference type="CDD" id="cd00130">
    <property type="entry name" value="PAS"/>
    <property type="match status" value="1"/>
</dbReference>
<feature type="non-terminal residue" evidence="7">
    <location>
        <position position="1"/>
    </location>
</feature>
<dbReference type="InterPro" id="IPR035965">
    <property type="entry name" value="PAS-like_dom_sf"/>
</dbReference>
<dbReference type="InterPro" id="IPR000014">
    <property type="entry name" value="PAS"/>
</dbReference>
<dbReference type="NCBIfam" id="TIGR00229">
    <property type="entry name" value="sensory_box"/>
    <property type="match status" value="2"/>
</dbReference>
<evidence type="ECO:0000256" key="5">
    <source>
        <dbReference type="ARBA" id="ARBA00022777"/>
    </source>
</evidence>
<dbReference type="GO" id="GO:0000155">
    <property type="term" value="F:phosphorelay sensor kinase activity"/>
    <property type="evidence" value="ECO:0007669"/>
    <property type="project" value="InterPro"/>
</dbReference>
<reference evidence="7" key="1">
    <citation type="journal article" date="2015" name="Nature">
        <title>Complex archaea that bridge the gap between prokaryotes and eukaryotes.</title>
        <authorList>
            <person name="Spang A."/>
            <person name="Saw J.H."/>
            <person name="Jorgensen S.L."/>
            <person name="Zaremba-Niedzwiedzka K."/>
            <person name="Martijn J."/>
            <person name="Lind A.E."/>
            <person name="van Eijk R."/>
            <person name="Schleper C."/>
            <person name="Guy L."/>
            <person name="Ettema T.J."/>
        </authorList>
    </citation>
    <scope>NUCLEOTIDE SEQUENCE</scope>
</reference>
<dbReference type="SMART" id="SM00086">
    <property type="entry name" value="PAC"/>
    <property type="match status" value="2"/>
</dbReference>
<dbReference type="EC" id="2.7.13.3" evidence="2"/>
<feature type="domain" description="PAC" evidence="6">
    <location>
        <begin position="129"/>
        <end position="183"/>
    </location>
</feature>
<dbReference type="Gene3D" id="3.30.450.20">
    <property type="entry name" value="PAS domain"/>
    <property type="match status" value="3"/>
</dbReference>
<dbReference type="CDD" id="cd00082">
    <property type="entry name" value="HisKA"/>
    <property type="match status" value="1"/>
</dbReference>
<evidence type="ECO:0000313" key="7">
    <source>
        <dbReference type="EMBL" id="KKK56839.1"/>
    </source>
</evidence>
<evidence type="ECO:0000256" key="3">
    <source>
        <dbReference type="ARBA" id="ARBA00022553"/>
    </source>
</evidence>
<accession>A0A0F8YRT5</accession>
<protein>
    <recommendedName>
        <fullName evidence="2">histidine kinase</fullName>
        <ecNumber evidence="2">2.7.13.3</ecNumber>
    </recommendedName>
</protein>
<sequence>TALSGEKVVFEFPNQVEDTLRIYEVTLNPIILEGEITGVSGLTVDITEREQASKVLLRSEANLSAIIENTEDSIWAINTSYEILYANANFVSAFEASFGVHLEPDVNLLMALPEPMRPLWKPRYERVLGNERFSFVDRIDLENSSIYIEVFTNPIVVDDNVIGASFFGSDITERKQVEDELKSNYSILRLAGETAKFGGWSVNIEENKTHWSDEVAAIHEMPAGYSPTVTEGINYYAPEWKDKISKAFSNCAEKGIPYDEVMQIITDSGKHVWVRTTGEPVKDKNGKIIYVQGSFQDVNNSKQAEEKLIQLNHKLKALNSTKDKLFSIIAHDLKSPFNGILGFSELLSENIRT</sequence>
<evidence type="ECO:0000256" key="4">
    <source>
        <dbReference type="ARBA" id="ARBA00022679"/>
    </source>
</evidence>
<gene>
    <name evidence="7" type="ORF">LCGC14_3060500</name>
</gene>
<dbReference type="PROSITE" id="PS50113">
    <property type="entry name" value="PAC"/>
    <property type="match status" value="2"/>
</dbReference>
<dbReference type="InterPro" id="IPR000700">
    <property type="entry name" value="PAS-assoc_C"/>
</dbReference>
<dbReference type="Pfam" id="PF08447">
    <property type="entry name" value="PAS_3"/>
    <property type="match status" value="1"/>
</dbReference>
<comment type="caution">
    <text evidence="7">The sequence shown here is derived from an EMBL/GenBank/DDBJ whole genome shotgun (WGS) entry which is preliminary data.</text>
</comment>
<organism evidence="7">
    <name type="scientific">marine sediment metagenome</name>
    <dbReference type="NCBI Taxonomy" id="412755"/>
    <lineage>
        <taxon>unclassified sequences</taxon>
        <taxon>metagenomes</taxon>
        <taxon>ecological metagenomes</taxon>
    </lineage>
</organism>